<feature type="compositionally biased region" description="Gly residues" evidence="1">
    <location>
        <begin position="217"/>
        <end position="226"/>
    </location>
</feature>
<dbReference type="AlphaFoldDB" id="A0A6P6RR58"/>
<keyword evidence="2" id="KW-1185">Reference proteome</keyword>
<organism evidence="2 3">
    <name type="scientific">Cyclospora cayetanensis</name>
    <dbReference type="NCBI Taxonomy" id="88456"/>
    <lineage>
        <taxon>Eukaryota</taxon>
        <taxon>Sar</taxon>
        <taxon>Alveolata</taxon>
        <taxon>Apicomplexa</taxon>
        <taxon>Conoidasida</taxon>
        <taxon>Coccidia</taxon>
        <taxon>Eucoccidiorida</taxon>
        <taxon>Eimeriorina</taxon>
        <taxon>Eimeriidae</taxon>
        <taxon>Cyclospora</taxon>
    </lineage>
</organism>
<protein>
    <submittedName>
        <fullName evidence="3">Antifreeze protein Maxi-like</fullName>
    </submittedName>
</protein>
<accession>A0A6P6RR58</accession>
<evidence type="ECO:0000313" key="3">
    <source>
        <dbReference type="RefSeq" id="XP_026190276.1"/>
    </source>
</evidence>
<dbReference type="Proteomes" id="UP000515125">
    <property type="component" value="Unplaced"/>
</dbReference>
<name>A0A6P6RR58_9EIME</name>
<gene>
    <name evidence="3" type="primary">LOC113146606</name>
</gene>
<sequence length="296" mass="28885">MHCTCSSIAVAAAAAAAAESAAGQSSASAAAAPQAGATSATRGVAAKPAAEASTREKATKEHVGFDAVTPEEAVAAYLSPSEPASSVRSLCSPDVAAAGSSTVVGSAATSQVQEAALTALLLHLHRGHVSFLEVLKCIERCSSAPGTTATDATAAAEAAAVATPKDCSAYVKAAHTRNAAATLPAQILQRMPELPLKASSSACTATKAATHSAPSSGGMGGSGGGRLAEEDAAAAAAAAAKQQQQQQPERQSTPPAATSSFTASTSVAGTAMQSVRQAAAGSPAGKRCNLSRTIFA</sequence>
<evidence type="ECO:0000256" key="1">
    <source>
        <dbReference type="SAM" id="MobiDB-lite"/>
    </source>
</evidence>
<dbReference type="RefSeq" id="XP_026190276.1">
    <property type="nucleotide sequence ID" value="XM_026334491.1"/>
</dbReference>
<feature type="compositionally biased region" description="Basic and acidic residues" evidence="1">
    <location>
        <begin position="53"/>
        <end position="64"/>
    </location>
</feature>
<reference evidence="3" key="1">
    <citation type="submission" date="2025-08" db="UniProtKB">
        <authorList>
            <consortium name="RefSeq"/>
        </authorList>
    </citation>
    <scope>IDENTIFICATION</scope>
</reference>
<proteinExistence type="predicted"/>
<feature type="compositionally biased region" description="Low complexity" evidence="1">
    <location>
        <begin position="205"/>
        <end position="216"/>
    </location>
</feature>
<dbReference type="GeneID" id="113146606"/>
<evidence type="ECO:0000313" key="2">
    <source>
        <dbReference type="Proteomes" id="UP000515125"/>
    </source>
</evidence>
<feature type="region of interest" description="Disordered" evidence="1">
    <location>
        <begin position="37"/>
        <end position="65"/>
    </location>
</feature>
<dbReference type="OrthoDB" id="347679at2759"/>
<feature type="compositionally biased region" description="Low complexity" evidence="1">
    <location>
        <begin position="233"/>
        <end position="265"/>
    </location>
</feature>
<feature type="region of interest" description="Disordered" evidence="1">
    <location>
        <begin position="205"/>
        <end position="265"/>
    </location>
</feature>